<accession>A0A4Y7SAF9</accession>
<dbReference type="GO" id="GO:0050660">
    <property type="term" value="F:flavin adenine dinucleotide binding"/>
    <property type="evidence" value="ECO:0007669"/>
    <property type="project" value="TreeGrafter"/>
</dbReference>
<dbReference type="Gene3D" id="3.50.50.60">
    <property type="entry name" value="FAD/NAD(P)-binding domain"/>
    <property type="match status" value="2"/>
</dbReference>
<dbReference type="GO" id="GO:0004497">
    <property type="term" value="F:monooxygenase activity"/>
    <property type="evidence" value="ECO:0007669"/>
    <property type="project" value="TreeGrafter"/>
</dbReference>
<comment type="caution">
    <text evidence="2">The sequence shown here is derived from an EMBL/GenBank/DDBJ whole genome shotgun (WGS) entry which is preliminary data.</text>
</comment>
<dbReference type="STRING" id="71717.A0A4Y7SAF9"/>
<dbReference type="AlphaFoldDB" id="A0A4Y7SAF9"/>
<evidence type="ECO:0000256" key="1">
    <source>
        <dbReference type="ARBA" id="ARBA00023002"/>
    </source>
</evidence>
<dbReference type="EMBL" id="QPFP01000243">
    <property type="protein sequence ID" value="TEB18577.1"/>
    <property type="molecule type" value="Genomic_DNA"/>
</dbReference>
<dbReference type="InterPro" id="IPR050982">
    <property type="entry name" value="Auxin_biosynth/cation_transpt"/>
</dbReference>
<evidence type="ECO:0000313" key="3">
    <source>
        <dbReference type="Proteomes" id="UP000298030"/>
    </source>
</evidence>
<dbReference type="InterPro" id="IPR036188">
    <property type="entry name" value="FAD/NAD-bd_sf"/>
</dbReference>
<dbReference type="SUPFAM" id="SSF51905">
    <property type="entry name" value="FAD/NAD(P)-binding domain"/>
    <property type="match status" value="2"/>
</dbReference>
<dbReference type="Proteomes" id="UP000298030">
    <property type="component" value="Unassembled WGS sequence"/>
</dbReference>
<evidence type="ECO:0000313" key="2">
    <source>
        <dbReference type="EMBL" id="TEB18577.1"/>
    </source>
</evidence>
<name>A0A4Y7SAF9_COPMI</name>
<organism evidence="2 3">
    <name type="scientific">Coprinellus micaceus</name>
    <name type="common">Glistening ink-cap mushroom</name>
    <name type="synonym">Coprinus micaceus</name>
    <dbReference type="NCBI Taxonomy" id="71717"/>
    <lineage>
        <taxon>Eukaryota</taxon>
        <taxon>Fungi</taxon>
        <taxon>Dikarya</taxon>
        <taxon>Basidiomycota</taxon>
        <taxon>Agaricomycotina</taxon>
        <taxon>Agaricomycetes</taxon>
        <taxon>Agaricomycetidae</taxon>
        <taxon>Agaricales</taxon>
        <taxon>Agaricineae</taxon>
        <taxon>Psathyrellaceae</taxon>
        <taxon>Coprinellus</taxon>
    </lineage>
</organism>
<keyword evidence="1" id="KW-0560">Oxidoreductase</keyword>
<dbReference type="PANTHER" id="PTHR43539:SF68">
    <property type="entry name" value="FLAVIN-BINDING MONOOXYGENASE-LIKE PROTEIN (AFU_ORTHOLOGUE AFUA_4G09220)"/>
    <property type="match status" value="1"/>
</dbReference>
<gene>
    <name evidence="2" type="ORF">FA13DRAFT_1821717</name>
</gene>
<keyword evidence="3" id="KW-1185">Reference proteome</keyword>
<protein>
    <submittedName>
        <fullName evidence="2">FAD/NAD-P-binding domain-containing protein</fullName>
    </submittedName>
</protein>
<sequence>MASSTEPMHPAEAVLPTLRKLGISEASKGSLNSLNPIAIAERWVADFAKATAKSTLDIASLVTDILLPSTLQSTFLCPDSELDKQTGLPPAPKTGDKEAGVYWRDALALTWDFRTFEGTQKIQKFLEDKLAQANIRNIKVDLSPGSQPKIQQVFDDLIWLQILFTFDTDVGGCTGVARLVPISVVDQDSLESVKWKTHTVFTRLESLHGVPELLGPLREQEPYRGPWNEKRAEEKGFKDRNPTVLIVGAGQSGLGVSANLKVLGIDSLMIERAERVGDNWRKRYEALCLHDPVWYDHMPFIPFPKTWPVYTPARKLGNWLESYVDSLDLNVWTSSTVTKVEPTGEGSWSVTVVSRGNEGKEDTRIFRVKHVVFASGWRGNPRDLPDIPGRDKFKGRLLHSSQHSKAGDHQGKKVVVVGACTSAFDISVDLVDHGVDTTMFQRSSSYIISSKGVQTLLAGLYSEETPYPTDVADRLNLSLPNQVSAGAGFRARKLVGDMDKETIRGLEAQGFHCNKGYRETGLMFLVWVYGGGYYMDAGGSQYIIDGRLKVKGDCGSIKEYTEHGLKFEDGSELPADVVIFCTGYSEAKEALGSVLDQEVLDKCSPLWGLNDEGELLGVHREIGPRGLWSMMGNLALCRMHSKHVALQIAAIQKGIFGERYSA</sequence>
<dbReference type="Pfam" id="PF13738">
    <property type="entry name" value="Pyr_redox_3"/>
    <property type="match status" value="1"/>
</dbReference>
<dbReference type="OrthoDB" id="74360at2759"/>
<dbReference type="PANTHER" id="PTHR43539">
    <property type="entry name" value="FLAVIN-BINDING MONOOXYGENASE-LIKE PROTEIN (AFU_ORTHOLOGUE AFUA_4G09220)"/>
    <property type="match status" value="1"/>
</dbReference>
<reference evidence="2 3" key="1">
    <citation type="journal article" date="2019" name="Nat. Ecol. Evol.">
        <title>Megaphylogeny resolves global patterns of mushroom evolution.</title>
        <authorList>
            <person name="Varga T."/>
            <person name="Krizsan K."/>
            <person name="Foldi C."/>
            <person name="Dima B."/>
            <person name="Sanchez-Garcia M."/>
            <person name="Sanchez-Ramirez S."/>
            <person name="Szollosi G.J."/>
            <person name="Szarkandi J.G."/>
            <person name="Papp V."/>
            <person name="Albert L."/>
            <person name="Andreopoulos W."/>
            <person name="Angelini C."/>
            <person name="Antonin V."/>
            <person name="Barry K.W."/>
            <person name="Bougher N.L."/>
            <person name="Buchanan P."/>
            <person name="Buyck B."/>
            <person name="Bense V."/>
            <person name="Catcheside P."/>
            <person name="Chovatia M."/>
            <person name="Cooper J."/>
            <person name="Damon W."/>
            <person name="Desjardin D."/>
            <person name="Finy P."/>
            <person name="Geml J."/>
            <person name="Haridas S."/>
            <person name="Hughes K."/>
            <person name="Justo A."/>
            <person name="Karasinski D."/>
            <person name="Kautmanova I."/>
            <person name="Kiss B."/>
            <person name="Kocsube S."/>
            <person name="Kotiranta H."/>
            <person name="LaButti K.M."/>
            <person name="Lechner B.E."/>
            <person name="Liimatainen K."/>
            <person name="Lipzen A."/>
            <person name="Lukacs Z."/>
            <person name="Mihaltcheva S."/>
            <person name="Morgado L.N."/>
            <person name="Niskanen T."/>
            <person name="Noordeloos M.E."/>
            <person name="Ohm R.A."/>
            <person name="Ortiz-Santana B."/>
            <person name="Ovrebo C."/>
            <person name="Racz N."/>
            <person name="Riley R."/>
            <person name="Savchenko A."/>
            <person name="Shiryaev A."/>
            <person name="Soop K."/>
            <person name="Spirin V."/>
            <person name="Szebenyi C."/>
            <person name="Tomsovsky M."/>
            <person name="Tulloss R.E."/>
            <person name="Uehling J."/>
            <person name="Grigoriev I.V."/>
            <person name="Vagvolgyi C."/>
            <person name="Papp T."/>
            <person name="Martin F.M."/>
            <person name="Miettinen O."/>
            <person name="Hibbett D.S."/>
            <person name="Nagy L.G."/>
        </authorList>
    </citation>
    <scope>NUCLEOTIDE SEQUENCE [LARGE SCALE GENOMIC DNA]</scope>
    <source>
        <strain evidence="2 3">FP101781</strain>
    </source>
</reference>
<proteinExistence type="predicted"/>